<evidence type="ECO:0000256" key="6">
    <source>
        <dbReference type="SAM" id="MobiDB-lite"/>
    </source>
</evidence>
<organism evidence="7 8">
    <name type="scientific">Podospora australis</name>
    <dbReference type="NCBI Taxonomy" id="1536484"/>
    <lineage>
        <taxon>Eukaryota</taxon>
        <taxon>Fungi</taxon>
        <taxon>Dikarya</taxon>
        <taxon>Ascomycota</taxon>
        <taxon>Pezizomycotina</taxon>
        <taxon>Sordariomycetes</taxon>
        <taxon>Sordariomycetidae</taxon>
        <taxon>Sordariales</taxon>
        <taxon>Podosporaceae</taxon>
        <taxon>Podospora</taxon>
    </lineage>
</organism>
<evidence type="ECO:0000313" key="7">
    <source>
        <dbReference type="EMBL" id="KAK4187260.1"/>
    </source>
</evidence>
<dbReference type="InterPro" id="IPR023335">
    <property type="entry name" value="ATP12_ortho_dom_sf"/>
</dbReference>
<evidence type="ECO:0000256" key="3">
    <source>
        <dbReference type="ARBA" id="ARBA00022946"/>
    </source>
</evidence>
<name>A0AAN6WSB1_9PEZI</name>
<dbReference type="SUPFAM" id="SSF160909">
    <property type="entry name" value="ATP12-like"/>
    <property type="match status" value="1"/>
</dbReference>
<evidence type="ECO:0000256" key="5">
    <source>
        <dbReference type="ARBA" id="ARBA00023186"/>
    </source>
</evidence>
<keyword evidence="4" id="KW-0496">Mitochondrion</keyword>
<dbReference type="InterPro" id="IPR011419">
    <property type="entry name" value="ATP12_ATP_synth-F1-assembly"/>
</dbReference>
<comment type="similarity">
    <text evidence="2">Belongs to the ATP12 family.</text>
</comment>
<dbReference type="Pfam" id="PF07542">
    <property type="entry name" value="ATP12"/>
    <property type="match status" value="1"/>
</dbReference>
<dbReference type="Gene3D" id="3.30.2180.10">
    <property type="entry name" value="ATP12-like"/>
    <property type="match status" value="1"/>
</dbReference>
<sequence>MYPIPRHALSPYHRIAFESPSNMAPATRICLAATALPFRHLTRIQTCRRAIHAAASNPAKVAPVYGTGPPPPPPQPTEEDYNRQLYLAKRKRQAQLLREAGIVRSAGDAKSGSDSPGLKRRFWRDVTVKEVNGAYEIHLDTRPLRHPTDKTIIRLPLSKPVLAHALATEWDQLSSALDGTRQHMIPLTSLVCRALDIAADDAKNSSSATTEAAPIRQSIVTTVMRYMDTDSLLCWAPEVDQSDPNAVAGSLNDEGYSLRDMQEEAFRRVVAPLTANLWPGISIVPVLDGHSILPRSQEPGTREVVQGWVLGLSSWELAGLERATLAGKSLLAAARLVAEWSEEQQEERGGNAFSSEVAARAVSTEVDWQISRWGEVEDTHDVDRVDLRRQLGAAVLVVAGVRGE</sequence>
<dbReference type="PANTHER" id="PTHR21013:SF10">
    <property type="entry name" value="ATP SYNTHASE MITOCHONDRIAL F1 COMPLEX ASSEMBLY FACTOR 2"/>
    <property type="match status" value="1"/>
</dbReference>
<feature type="region of interest" description="Disordered" evidence="6">
    <location>
        <begin position="60"/>
        <end position="79"/>
    </location>
</feature>
<proteinExistence type="inferred from homology"/>
<protein>
    <submittedName>
        <fullName evidence="7">Mitochondrial protein atp12</fullName>
    </submittedName>
</protein>
<dbReference type="EMBL" id="MU864406">
    <property type="protein sequence ID" value="KAK4187260.1"/>
    <property type="molecule type" value="Genomic_DNA"/>
</dbReference>
<evidence type="ECO:0000256" key="1">
    <source>
        <dbReference type="ARBA" id="ARBA00004173"/>
    </source>
</evidence>
<reference evidence="7" key="1">
    <citation type="journal article" date="2023" name="Mol. Phylogenet. Evol.">
        <title>Genome-scale phylogeny and comparative genomics of the fungal order Sordariales.</title>
        <authorList>
            <person name="Hensen N."/>
            <person name="Bonometti L."/>
            <person name="Westerberg I."/>
            <person name="Brannstrom I.O."/>
            <person name="Guillou S."/>
            <person name="Cros-Aarteil S."/>
            <person name="Calhoun S."/>
            <person name="Haridas S."/>
            <person name="Kuo A."/>
            <person name="Mondo S."/>
            <person name="Pangilinan J."/>
            <person name="Riley R."/>
            <person name="LaButti K."/>
            <person name="Andreopoulos B."/>
            <person name="Lipzen A."/>
            <person name="Chen C."/>
            <person name="Yan M."/>
            <person name="Daum C."/>
            <person name="Ng V."/>
            <person name="Clum A."/>
            <person name="Steindorff A."/>
            <person name="Ohm R.A."/>
            <person name="Martin F."/>
            <person name="Silar P."/>
            <person name="Natvig D.O."/>
            <person name="Lalanne C."/>
            <person name="Gautier V."/>
            <person name="Ament-Velasquez S.L."/>
            <person name="Kruys A."/>
            <person name="Hutchinson M.I."/>
            <person name="Powell A.J."/>
            <person name="Barry K."/>
            <person name="Miller A.N."/>
            <person name="Grigoriev I.V."/>
            <person name="Debuchy R."/>
            <person name="Gladieux P."/>
            <person name="Hiltunen Thoren M."/>
            <person name="Johannesson H."/>
        </authorList>
    </citation>
    <scope>NUCLEOTIDE SEQUENCE</scope>
    <source>
        <strain evidence="7">PSN309</strain>
    </source>
</reference>
<evidence type="ECO:0000256" key="2">
    <source>
        <dbReference type="ARBA" id="ARBA00008231"/>
    </source>
</evidence>
<dbReference type="InterPro" id="IPR042272">
    <property type="entry name" value="ATP12_ATP_synth-F1-assembly_N"/>
</dbReference>
<dbReference type="AlphaFoldDB" id="A0AAN6WSB1"/>
<evidence type="ECO:0000313" key="8">
    <source>
        <dbReference type="Proteomes" id="UP001302126"/>
    </source>
</evidence>
<reference evidence="7" key="2">
    <citation type="submission" date="2023-05" db="EMBL/GenBank/DDBJ databases">
        <authorList>
            <consortium name="Lawrence Berkeley National Laboratory"/>
            <person name="Steindorff A."/>
            <person name="Hensen N."/>
            <person name="Bonometti L."/>
            <person name="Westerberg I."/>
            <person name="Brannstrom I.O."/>
            <person name="Guillou S."/>
            <person name="Cros-Aarteil S."/>
            <person name="Calhoun S."/>
            <person name="Haridas S."/>
            <person name="Kuo A."/>
            <person name="Mondo S."/>
            <person name="Pangilinan J."/>
            <person name="Riley R."/>
            <person name="Labutti K."/>
            <person name="Andreopoulos B."/>
            <person name="Lipzen A."/>
            <person name="Chen C."/>
            <person name="Yanf M."/>
            <person name="Daum C."/>
            <person name="Ng V."/>
            <person name="Clum A."/>
            <person name="Ohm R."/>
            <person name="Martin F."/>
            <person name="Silar P."/>
            <person name="Natvig D."/>
            <person name="Lalanne C."/>
            <person name="Gautier V."/>
            <person name="Ament-Velasquez S.L."/>
            <person name="Kruys A."/>
            <person name="Hutchinson M.I."/>
            <person name="Powell A.J."/>
            <person name="Barry K."/>
            <person name="Miller A.N."/>
            <person name="Grigoriev I.V."/>
            <person name="Debuchy R."/>
            <person name="Gladieux P."/>
            <person name="Thoren M.H."/>
            <person name="Johannesson H."/>
        </authorList>
    </citation>
    <scope>NUCLEOTIDE SEQUENCE</scope>
    <source>
        <strain evidence="7">PSN309</strain>
    </source>
</reference>
<keyword evidence="8" id="KW-1185">Reference proteome</keyword>
<dbReference type="Gene3D" id="1.10.3580.10">
    <property type="entry name" value="ATP12 ATPase"/>
    <property type="match status" value="1"/>
</dbReference>
<evidence type="ECO:0000256" key="4">
    <source>
        <dbReference type="ARBA" id="ARBA00023128"/>
    </source>
</evidence>
<dbReference type="GO" id="GO:0033615">
    <property type="term" value="P:mitochondrial proton-transporting ATP synthase complex assembly"/>
    <property type="evidence" value="ECO:0007669"/>
    <property type="project" value="TreeGrafter"/>
</dbReference>
<comment type="subcellular location">
    <subcellularLocation>
        <location evidence="1">Mitochondrion</location>
    </subcellularLocation>
</comment>
<comment type="caution">
    <text evidence="7">The sequence shown here is derived from an EMBL/GenBank/DDBJ whole genome shotgun (WGS) entry which is preliminary data.</text>
</comment>
<dbReference type="Proteomes" id="UP001302126">
    <property type="component" value="Unassembled WGS sequence"/>
</dbReference>
<keyword evidence="3" id="KW-0809">Transit peptide</keyword>
<dbReference type="GO" id="GO:0005739">
    <property type="term" value="C:mitochondrion"/>
    <property type="evidence" value="ECO:0007669"/>
    <property type="project" value="UniProtKB-SubCell"/>
</dbReference>
<keyword evidence="5" id="KW-0143">Chaperone</keyword>
<dbReference type="PANTHER" id="PTHR21013">
    <property type="entry name" value="ATP SYNTHASE MITOCHONDRIAL F1 COMPLEX ASSEMBLY FACTOR 2/ATP12 PROTEIN, MITOCHONDRIAL PRECURSOR"/>
    <property type="match status" value="1"/>
</dbReference>
<accession>A0AAN6WSB1</accession>
<gene>
    <name evidence="7" type="ORF">QBC35DRAFT_499158</name>
</gene>